<protein>
    <submittedName>
        <fullName evidence="1">Uncharacterized protein</fullName>
    </submittedName>
</protein>
<dbReference type="EMBL" id="CP104694">
    <property type="protein sequence ID" value="UXI69323.1"/>
    <property type="molecule type" value="Genomic_DNA"/>
</dbReference>
<sequence length="156" mass="17397">MRFRSTQPFQGTFAIDADDSRRRTRVTGIESAGLHVETAVVGRCHVQYSEFAAVEAAGQCVRLRPLLRAIAADPRHHQAPRRLRHTSDDDVAVLHKPQMVDRRCAQRVRGAPGPLRIAGLAELHHRRPLHTGQFIRASDQERMAGRLGGHQVVVVP</sequence>
<proteinExistence type="predicted"/>
<gene>
    <name evidence="1" type="ORF">N4264_06650</name>
</gene>
<evidence type="ECO:0000313" key="2">
    <source>
        <dbReference type="Proteomes" id="UP001064632"/>
    </source>
</evidence>
<name>A0ABY6BH28_9GAMM</name>
<dbReference type="Proteomes" id="UP001064632">
    <property type="component" value="Chromosome"/>
</dbReference>
<accession>A0ABY6BH28</accession>
<organism evidence="1 2">
    <name type="scientific">Tahibacter amnicola</name>
    <dbReference type="NCBI Taxonomy" id="2976241"/>
    <lineage>
        <taxon>Bacteria</taxon>
        <taxon>Pseudomonadati</taxon>
        <taxon>Pseudomonadota</taxon>
        <taxon>Gammaproteobacteria</taxon>
        <taxon>Lysobacterales</taxon>
        <taxon>Rhodanobacteraceae</taxon>
        <taxon>Tahibacter</taxon>
    </lineage>
</organism>
<evidence type="ECO:0000313" key="1">
    <source>
        <dbReference type="EMBL" id="UXI69323.1"/>
    </source>
</evidence>
<reference evidence="1" key="1">
    <citation type="submission" date="2022-09" db="EMBL/GenBank/DDBJ databases">
        <title>Tahibacter sp. nov., isolated from a fresh water.</title>
        <authorList>
            <person name="Baek J.H."/>
            <person name="Lee J.K."/>
            <person name="Kim J.M."/>
            <person name="Jeon C.O."/>
        </authorList>
    </citation>
    <scope>NUCLEOTIDE SEQUENCE</scope>
    <source>
        <strain evidence="1">W38</strain>
    </source>
</reference>
<keyword evidence="2" id="KW-1185">Reference proteome</keyword>
<dbReference type="RefSeq" id="WP_261696278.1">
    <property type="nucleotide sequence ID" value="NZ_CP104694.1"/>
</dbReference>